<comment type="catalytic activity">
    <reaction evidence="8">
        <text>(6R)-10-formyltetrahydrofolate + 5-amino-1-(5-phospho-beta-D-ribosyl)imidazole-4-carboxamide = 5-formamido-1-(5-phospho-D-ribosyl)imidazole-4-carboxamide + (6S)-5,6,7,8-tetrahydrofolate</text>
        <dbReference type="Rhea" id="RHEA:22192"/>
        <dbReference type="ChEBI" id="CHEBI:57453"/>
        <dbReference type="ChEBI" id="CHEBI:58467"/>
        <dbReference type="ChEBI" id="CHEBI:58475"/>
        <dbReference type="ChEBI" id="CHEBI:195366"/>
        <dbReference type="EC" id="2.1.2.3"/>
    </reaction>
</comment>
<comment type="similarity">
    <text evidence="3 8">Belongs to the PurH family.</text>
</comment>
<dbReference type="HAMAP" id="MF_00139">
    <property type="entry name" value="PurH"/>
    <property type="match status" value="1"/>
</dbReference>
<dbReference type="RefSeq" id="WP_185624231.1">
    <property type="nucleotide sequence ID" value="NZ_JABGBW010000003.1"/>
</dbReference>
<dbReference type="Proteomes" id="UP000713904">
    <property type="component" value="Unassembled WGS sequence"/>
</dbReference>
<evidence type="ECO:0000256" key="4">
    <source>
        <dbReference type="ARBA" id="ARBA00022679"/>
    </source>
</evidence>
<dbReference type="SMART" id="SM00798">
    <property type="entry name" value="AICARFT_IMPCHas"/>
    <property type="match status" value="1"/>
</dbReference>
<dbReference type="EMBL" id="JABGBW010000003">
    <property type="protein sequence ID" value="MBC2576213.1"/>
    <property type="molecule type" value="Genomic_DNA"/>
</dbReference>
<dbReference type="PANTHER" id="PTHR11692:SF0">
    <property type="entry name" value="BIFUNCTIONAL PURINE BIOSYNTHESIS PROTEIN ATIC"/>
    <property type="match status" value="1"/>
</dbReference>
<dbReference type="Pfam" id="PF02142">
    <property type="entry name" value="MGS"/>
    <property type="match status" value="1"/>
</dbReference>
<dbReference type="CDD" id="cd01421">
    <property type="entry name" value="IMPCH"/>
    <property type="match status" value="1"/>
</dbReference>
<dbReference type="Gene3D" id="3.40.140.20">
    <property type="match status" value="2"/>
</dbReference>
<dbReference type="PANTHER" id="PTHR11692">
    <property type="entry name" value="BIFUNCTIONAL PURINE BIOSYNTHESIS PROTEIN PURH"/>
    <property type="match status" value="1"/>
</dbReference>
<dbReference type="Gene3D" id="3.40.50.1380">
    <property type="entry name" value="Methylglyoxal synthase-like domain"/>
    <property type="match status" value="1"/>
</dbReference>
<accession>A0ABR6TM43</accession>
<dbReference type="InterPro" id="IPR002695">
    <property type="entry name" value="PurH-like"/>
</dbReference>
<sequence length="510" mass="57114">MKRALISVTDKTGVVEFGKKLNELGYEIISTGNTFKKLHENGVNVIQVEEVTNFPEILDGRVKTLNPYIHGGILYRRDLHSHVNTVKEHNIGSIDIVVVSLYDFEGAVRSGKSHEEIVENIDIGGPSMIRSAAKNYKDVTVVVDIADYPKVIEKLENGGLTIEDKREFAYKAFATTARYDALISSYFAEVVGDKYPEILNLTFEKETELRYGENSHQRGFLYIQPNAKNPILNYEQLHGKELSFNNINDLAGCLEFMREFRDSKEVCAVAIKHANACGVGLGKNTLEAYTKCYESDKISIFGGIVGITSTVDKATAEMLNSIFLEIVVAYDFEPEALEILEKKKNIRLLKLKKIEESLQTYDMKYLDGKLLLQDKDVIIAEKQEVVTKKQPTVQELKDMEFGMKVVKNLKSNAIAIVKDGQTLAMGCGQTSRIWALSNAIVNNKDEKNFEGAVLASDAFFPFDDCVRLAAEYGIKAIVQPGGSMRDEDSIKACNELEISMVFTGIRHFKH</sequence>
<dbReference type="InterPro" id="IPR011607">
    <property type="entry name" value="MGS-like_dom"/>
</dbReference>
<dbReference type="InterPro" id="IPR036914">
    <property type="entry name" value="MGS-like_dom_sf"/>
</dbReference>
<evidence type="ECO:0000256" key="5">
    <source>
        <dbReference type="ARBA" id="ARBA00022755"/>
    </source>
</evidence>
<comment type="caution">
    <text evidence="10">The sequence shown here is derived from an EMBL/GenBank/DDBJ whole genome shotgun (WGS) entry which is preliminary data.</text>
</comment>
<evidence type="ECO:0000256" key="3">
    <source>
        <dbReference type="ARBA" id="ARBA00007667"/>
    </source>
</evidence>
<protein>
    <recommendedName>
        <fullName evidence="8">Bifunctional purine biosynthesis protein PurH</fullName>
    </recommendedName>
    <domain>
        <recommendedName>
            <fullName evidence="8">Phosphoribosylaminoimidazolecarboxamide formyltransferase</fullName>
            <ecNumber evidence="8">2.1.2.3</ecNumber>
        </recommendedName>
        <alternativeName>
            <fullName evidence="8">AICAR transformylase</fullName>
        </alternativeName>
    </domain>
    <domain>
        <recommendedName>
            <fullName evidence="8">IMP cyclohydrolase</fullName>
            <ecNumber evidence="8">3.5.4.10</ecNumber>
        </recommendedName>
        <alternativeName>
            <fullName evidence="8">ATIC</fullName>
        </alternativeName>
        <alternativeName>
            <fullName evidence="8">IMP synthase</fullName>
        </alternativeName>
        <alternativeName>
            <fullName evidence="8">Inosinicase</fullName>
        </alternativeName>
    </domain>
</protein>
<name>A0ABR6TM43_9FIRM</name>
<keyword evidence="6 8" id="KW-0378">Hydrolase</keyword>
<gene>
    <name evidence="8 10" type="primary">purH</name>
    <name evidence="10" type="ORF">HLB29_05890</name>
</gene>
<keyword evidence="11" id="KW-1185">Reference proteome</keyword>
<dbReference type="EC" id="3.5.4.10" evidence="8"/>
<dbReference type="InterPro" id="IPR024051">
    <property type="entry name" value="AICAR_Tfase_dup_dom_sf"/>
</dbReference>
<keyword evidence="5 8" id="KW-0658">Purine biosynthesis</keyword>
<dbReference type="EC" id="2.1.2.3" evidence="8"/>
<evidence type="ECO:0000256" key="8">
    <source>
        <dbReference type="HAMAP-Rule" id="MF_00139"/>
    </source>
</evidence>
<comment type="domain">
    <text evidence="8">The IMP cyclohydrolase activity resides in the N-terminal region.</text>
</comment>
<dbReference type="SUPFAM" id="SSF52335">
    <property type="entry name" value="Methylglyoxal synthase-like"/>
    <property type="match status" value="1"/>
</dbReference>
<keyword evidence="7 8" id="KW-0511">Multifunctional enzyme</keyword>
<comment type="pathway">
    <text evidence="2 8">Purine metabolism; IMP biosynthesis via de novo pathway; 5-formamido-1-(5-phospho-D-ribosyl)imidazole-4-carboxamide from 5-amino-1-(5-phospho-D-ribosyl)imidazole-4-carboxamide (10-formyl THF route): step 1/1.</text>
</comment>
<proteinExistence type="inferred from homology"/>
<dbReference type="Pfam" id="PF01808">
    <property type="entry name" value="AICARFT_IMPCHas"/>
    <property type="match status" value="1"/>
</dbReference>
<evidence type="ECO:0000313" key="11">
    <source>
        <dbReference type="Proteomes" id="UP000713904"/>
    </source>
</evidence>
<dbReference type="GO" id="GO:0004643">
    <property type="term" value="F:phosphoribosylaminoimidazolecarboxamide formyltransferase activity"/>
    <property type="evidence" value="ECO:0007669"/>
    <property type="project" value="UniProtKB-EC"/>
</dbReference>
<evidence type="ECO:0000313" key="10">
    <source>
        <dbReference type="EMBL" id="MBC2576213.1"/>
    </source>
</evidence>
<evidence type="ECO:0000256" key="6">
    <source>
        <dbReference type="ARBA" id="ARBA00022801"/>
    </source>
</evidence>
<dbReference type="SMART" id="SM00851">
    <property type="entry name" value="MGS"/>
    <property type="match status" value="1"/>
</dbReference>
<evidence type="ECO:0000256" key="2">
    <source>
        <dbReference type="ARBA" id="ARBA00004954"/>
    </source>
</evidence>
<organism evidence="10 11">
    <name type="scientific">Peptostreptococcus canis</name>
    <dbReference type="NCBI Taxonomy" id="1159213"/>
    <lineage>
        <taxon>Bacteria</taxon>
        <taxon>Bacillati</taxon>
        <taxon>Bacillota</taxon>
        <taxon>Clostridia</taxon>
        <taxon>Peptostreptococcales</taxon>
        <taxon>Peptostreptococcaceae</taxon>
        <taxon>Peptostreptococcus</taxon>
    </lineage>
</organism>
<keyword evidence="4 8" id="KW-0808">Transferase</keyword>
<comment type="catalytic activity">
    <reaction evidence="8">
        <text>IMP + H2O = 5-formamido-1-(5-phospho-D-ribosyl)imidazole-4-carboxamide</text>
        <dbReference type="Rhea" id="RHEA:18445"/>
        <dbReference type="ChEBI" id="CHEBI:15377"/>
        <dbReference type="ChEBI" id="CHEBI:58053"/>
        <dbReference type="ChEBI" id="CHEBI:58467"/>
        <dbReference type="EC" id="3.5.4.10"/>
    </reaction>
</comment>
<dbReference type="PIRSF" id="PIRSF000414">
    <property type="entry name" value="AICARFT_IMPCHas"/>
    <property type="match status" value="1"/>
</dbReference>
<evidence type="ECO:0000256" key="1">
    <source>
        <dbReference type="ARBA" id="ARBA00004844"/>
    </source>
</evidence>
<reference evidence="10 11" key="1">
    <citation type="submission" date="2020-05" db="EMBL/GenBank/DDBJ databases">
        <title>Draft genome of xy-202 and genomic insight in genome of the genus Peptostreptococcus.</title>
        <authorList>
            <person name="Zhang Z."/>
        </authorList>
    </citation>
    <scope>NUCLEOTIDE SEQUENCE [LARGE SCALE GENOMIC DNA]</scope>
    <source>
        <strain evidence="10 11">DSM 27025</strain>
    </source>
</reference>
<dbReference type="InterPro" id="IPR016193">
    <property type="entry name" value="Cytidine_deaminase-like"/>
</dbReference>
<feature type="domain" description="MGS-like" evidence="9">
    <location>
        <begin position="1"/>
        <end position="143"/>
    </location>
</feature>
<dbReference type="NCBIfam" id="TIGR00355">
    <property type="entry name" value="purH"/>
    <property type="match status" value="1"/>
</dbReference>
<dbReference type="NCBIfam" id="NF002049">
    <property type="entry name" value="PRK00881.1"/>
    <property type="match status" value="1"/>
</dbReference>
<evidence type="ECO:0000259" key="9">
    <source>
        <dbReference type="PROSITE" id="PS51855"/>
    </source>
</evidence>
<dbReference type="PROSITE" id="PS51855">
    <property type="entry name" value="MGS"/>
    <property type="match status" value="1"/>
</dbReference>
<comment type="pathway">
    <text evidence="1 8">Purine metabolism; IMP biosynthesis via de novo pathway; IMP from 5-formamido-1-(5-phospho-D-ribosyl)imidazole-4-carboxamide: step 1/1.</text>
</comment>
<dbReference type="GO" id="GO:0003937">
    <property type="term" value="F:IMP cyclohydrolase activity"/>
    <property type="evidence" value="ECO:0007669"/>
    <property type="project" value="UniProtKB-EC"/>
</dbReference>
<evidence type="ECO:0000256" key="7">
    <source>
        <dbReference type="ARBA" id="ARBA00023268"/>
    </source>
</evidence>
<dbReference type="SUPFAM" id="SSF53927">
    <property type="entry name" value="Cytidine deaminase-like"/>
    <property type="match status" value="1"/>
</dbReference>